<dbReference type="Proteomes" id="UP001211907">
    <property type="component" value="Unassembled WGS sequence"/>
</dbReference>
<proteinExistence type="predicted"/>
<dbReference type="InterPro" id="IPR027443">
    <property type="entry name" value="IPNS-like_sf"/>
</dbReference>
<keyword evidence="4" id="KW-1185">Reference proteome</keyword>
<keyword evidence="1" id="KW-0732">Signal</keyword>
<evidence type="ECO:0000313" key="3">
    <source>
        <dbReference type="EMBL" id="KAJ3104062.1"/>
    </source>
</evidence>
<accession>A0AAD5SVV3</accession>
<protein>
    <recommendedName>
        <fullName evidence="2">Isopenicillin N synthase-like Fe(2+) 2OG dioxygenase domain-containing protein</fullName>
    </recommendedName>
</protein>
<dbReference type="InterPro" id="IPR044861">
    <property type="entry name" value="IPNS-like_FE2OG_OXY"/>
</dbReference>
<organism evidence="3 4">
    <name type="scientific">Physocladia obscura</name>
    <dbReference type="NCBI Taxonomy" id="109957"/>
    <lineage>
        <taxon>Eukaryota</taxon>
        <taxon>Fungi</taxon>
        <taxon>Fungi incertae sedis</taxon>
        <taxon>Chytridiomycota</taxon>
        <taxon>Chytridiomycota incertae sedis</taxon>
        <taxon>Chytridiomycetes</taxon>
        <taxon>Chytridiales</taxon>
        <taxon>Chytriomycetaceae</taxon>
        <taxon>Physocladia</taxon>
    </lineage>
</organism>
<dbReference type="AlphaFoldDB" id="A0AAD5SVV3"/>
<reference evidence="3" key="1">
    <citation type="submission" date="2020-05" db="EMBL/GenBank/DDBJ databases">
        <title>Phylogenomic resolution of chytrid fungi.</title>
        <authorList>
            <person name="Stajich J.E."/>
            <person name="Amses K."/>
            <person name="Simmons R."/>
            <person name="Seto K."/>
            <person name="Myers J."/>
            <person name="Bonds A."/>
            <person name="Quandt C.A."/>
            <person name="Barry K."/>
            <person name="Liu P."/>
            <person name="Grigoriev I."/>
            <person name="Longcore J.E."/>
            <person name="James T.Y."/>
        </authorList>
    </citation>
    <scope>NUCLEOTIDE SEQUENCE</scope>
    <source>
        <strain evidence="3">JEL0513</strain>
    </source>
</reference>
<gene>
    <name evidence="3" type="ORF">HK100_004109</name>
</gene>
<evidence type="ECO:0000259" key="2">
    <source>
        <dbReference type="Pfam" id="PF03171"/>
    </source>
</evidence>
<evidence type="ECO:0000313" key="4">
    <source>
        <dbReference type="Proteomes" id="UP001211907"/>
    </source>
</evidence>
<comment type="caution">
    <text evidence="3">The sequence shown here is derived from an EMBL/GenBank/DDBJ whole genome shotgun (WGS) entry which is preliminary data.</text>
</comment>
<name>A0AAD5SVV3_9FUNG</name>
<feature type="signal peptide" evidence="1">
    <location>
        <begin position="1"/>
        <end position="23"/>
    </location>
</feature>
<evidence type="ECO:0000256" key="1">
    <source>
        <dbReference type="SAM" id="SignalP"/>
    </source>
</evidence>
<dbReference type="EMBL" id="JADGJH010002075">
    <property type="protein sequence ID" value="KAJ3104062.1"/>
    <property type="molecule type" value="Genomic_DNA"/>
</dbReference>
<feature type="chain" id="PRO_5042246562" description="Isopenicillin N synthase-like Fe(2+) 2OG dioxygenase domain-containing protein" evidence="1">
    <location>
        <begin position="24"/>
        <end position="360"/>
    </location>
</feature>
<dbReference type="Pfam" id="PF03171">
    <property type="entry name" value="2OG-FeII_Oxy"/>
    <property type="match status" value="1"/>
</dbReference>
<sequence length="360" mass="38415">MAGSTLSLPVIGLEVFLADPTSAEAIVSCKAVAAALQEHGALSIRDPRVSEADNGAFVDLMEAYFSQEASTKALDERPEVGYQVGSTPAFTEIPRCAADDECVALVERLLPDDKPAPFDTADAKERFFWRVGTPPPPGLATQFLSLHAVPVVPPAFADVWQNQMDAWGAKLLAAVRVVAEMLAVGLGLPQDAIAGRTDHAPHLLAPTGSDLSGAANARVGRVLAGFHTDLNLLTIHGKSRFPGLNIWDAQNHKLRAKIPDGCLLVQAGKQLEYLTAGHIKAGFHEVVVTDDTLTAIAKQTEAGRPLWRISSTLFFHCDSDSTLEPLPIFATPESFARFPPLLAGTQVQHELGLINLSAKA</sequence>
<feature type="domain" description="Isopenicillin N synthase-like Fe(2+) 2OG dioxygenase" evidence="2">
    <location>
        <begin position="225"/>
        <end position="316"/>
    </location>
</feature>
<dbReference type="SUPFAM" id="SSF51197">
    <property type="entry name" value="Clavaminate synthase-like"/>
    <property type="match status" value="1"/>
</dbReference>
<dbReference type="Gene3D" id="2.60.120.330">
    <property type="entry name" value="B-lactam Antibiotic, Isopenicillin N Synthase, Chain"/>
    <property type="match status" value="1"/>
</dbReference>